<organism evidence="3 4">
    <name type="scientific">Tepidanaerobacter acetatoxydans (strain DSM 21804 / JCM 16047 / Re1)</name>
    <dbReference type="NCBI Taxonomy" id="1209989"/>
    <lineage>
        <taxon>Bacteria</taxon>
        <taxon>Bacillati</taxon>
        <taxon>Bacillota</taxon>
        <taxon>Clostridia</taxon>
        <taxon>Thermosediminibacterales</taxon>
        <taxon>Tepidanaerobacteraceae</taxon>
        <taxon>Tepidanaerobacter</taxon>
    </lineage>
</organism>
<dbReference type="SUPFAM" id="SSF51735">
    <property type="entry name" value="NAD(P)-binding Rossmann-fold domains"/>
    <property type="match status" value="1"/>
</dbReference>
<dbReference type="Pfam" id="PF16653">
    <property type="entry name" value="Sacchrp_dh_C"/>
    <property type="match status" value="1"/>
</dbReference>
<dbReference type="EMBL" id="HF563609">
    <property type="protein sequence ID" value="CCP26989.1"/>
    <property type="molecule type" value="Genomic_DNA"/>
</dbReference>
<dbReference type="InterPro" id="IPR036291">
    <property type="entry name" value="NAD(P)-bd_dom_sf"/>
</dbReference>
<accession>L0S3F0</accession>
<feature type="domain" description="Saccharopine dehydrogenase NADP binding" evidence="1">
    <location>
        <begin position="4"/>
        <end position="124"/>
    </location>
</feature>
<dbReference type="AlphaFoldDB" id="F4LQY2"/>
<evidence type="ECO:0000259" key="2">
    <source>
        <dbReference type="Pfam" id="PF16653"/>
    </source>
</evidence>
<dbReference type="Gene3D" id="3.40.50.720">
    <property type="entry name" value="NAD(P)-binding Rossmann-like Domain"/>
    <property type="match status" value="1"/>
</dbReference>
<dbReference type="PANTHER" id="PTHR43796:SF2">
    <property type="entry name" value="CARBOXYNORSPERMIDINE SYNTHASE"/>
    <property type="match status" value="1"/>
</dbReference>
<dbReference type="Pfam" id="PF03435">
    <property type="entry name" value="Sacchrp_dh_NADP"/>
    <property type="match status" value="1"/>
</dbReference>
<dbReference type="RefSeq" id="WP_013779056.1">
    <property type="nucleotide sequence ID" value="NC_015519.1"/>
</dbReference>
<dbReference type="STRING" id="1209989.TepRe1_2008"/>
<dbReference type="InterPro" id="IPR005097">
    <property type="entry name" value="Sacchrp_dh_NADP-bd"/>
</dbReference>
<dbReference type="PANTHER" id="PTHR43796">
    <property type="entry name" value="CARBOXYNORSPERMIDINE SYNTHASE"/>
    <property type="match status" value="1"/>
</dbReference>
<evidence type="ECO:0000259" key="1">
    <source>
        <dbReference type="Pfam" id="PF03435"/>
    </source>
</evidence>
<dbReference type="Gene3D" id="3.30.360.10">
    <property type="entry name" value="Dihydrodipicolinate Reductase, domain 2"/>
    <property type="match status" value="1"/>
</dbReference>
<sequence>MKITVLGGAGDMGSRAVRDLAKSEEVTELVIADINIAAAKKLADALGEKVKAVYIDANRPETLISAMQGKDVVASAMGPFYKFEKVAVEAAIASNVHYVSICDDYDAAESILTLDEKAKNANLSILTGLGWTPGISNILARKGADELDEVEEINIYWAGSASDATGLAVTLHTIHIFTGKVTSFIDGKKIEIPAGSGKEKVEFLEPLDFVDMYHLGHPEPVTLPLYLEGVKTVTLKGGLKESYLNKLAIVISRLGLTNTPSKKQFVGNVIKTVLPILEKIQKPAVPLSGIRVDVKGYLNGKRQHLVYQAVDHMSNLTGVPLAIGAMMMARGEITRKGVFAPEAAVNPDRFIKELAERNIKVVQTKGVS</sequence>
<keyword evidence="4" id="KW-1185">Reference proteome</keyword>
<feature type="domain" description="Saccharopine dehydrogenase-like C-terminal" evidence="2">
    <location>
        <begin position="130"/>
        <end position="357"/>
    </location>
</feature>
<protein>
    <submittedName>
        <fullName evidence="3">Saccharopine dehydrogenase</fullName>
    </submittedName>
</protein>
<dbReference type="PATRIC" id="fig|1209989.3.peg.2491"/>
<evidence type="ECO:0000313" key="4">
    <source>
        <dbReference type="Proteomes" id="UP000010802"/>
    </source>
</evidence>
<proteinExistence type="predicted"/>
<dbReference type="OrthoDB" id="5414718at2"/>
<accession>F4LQY2</accession>
<dbReference type="InterPro" id="IPR032095">
    <property type="entry name" value="Sacchrp_dh-like_C"/>
</dbReference>
<dbReference type="KEGG" id="tep:TepRe1_2008"/>
<dbReference type="KEGG" id="tae:TepiRe1_2165"/>
<gene>
    <name evidence="3" type="ordered locus">TEPIRE1_2165</name>
</gene>
<name>F4LQY2_TEPAE</name>
<dbReference type="eggNOG" id="COG1748">
    <property type="taxonomic scope" value="Bacteria"/>
</dbReference>
<evidence type="ECO:0000313" key="3">
    <source>
        <dbReference type="EMBL" id="CCP26989.1"/>
    </source>
</evidence>
<dbReference type="HOGENOM" id="CLU_032858_3_1_9"/>
<dbReference type="Proteomes" id="UP000010802">
    <property type="component" value="Chromosome"/>
</dbReference>
<reference evidence="4" key="1">
    <citation type="journal article" date="2013" name="Genome Announc.">
        <title>First genome sequence of a syntrophic acetate-oxidizing bacterium, Tepidanaerobacter acetatoxydans strain Re1.</title>
        <authorList>
            <person name="Manzoor S."/>
            <person name="Bongcam-Rudloff E."/>
            <person name="Schnurer A."/>
            <person name="Muller B."/>
        </authorList>
    </citation>
    <scope>NUCLEOTIDE SEQUENCE [LARGE SCALE GENOMIC DNA]</scope>
    <source>
        <strain evidence="4">Re1</strain>
    </source>
</reference>